<evidence type="ECO:0000313" key="9">
    <source>
        <dbReference type="EMBL" id="MFC5431215.1"/>
    </source>
</evidence>
<dbReference type="InterPro" id="IPR009056">
    <property type="entry name" value="Cyt_c-like_dom"/>
</dbReference>
<evidence type="ECO:0000256" key="6">
    <source>
        <dbReference type="PROSITE-ProRule" id="PRU00433"/>
    </source>
</evidence>
<evidence type="ECO:0000256" key="1">
    <source>
        <dbReference type="ARBA" id="ARBA00022448"/>
    </source>
</evidence>
<dbReference type="Pfam" id="PF00034">
    <property type="entry name" value="Cytochrom_C"/>
    <property type="match status" value="1"/>
</dbReference>
<accession>A0ABW0JE88</accession>
<feature type="chain" id="PRO_5045535320" evidence="7">
    <location>
        <begin position="28"/>
        <end position="119"/>
    </location>
</feature>
<organism evidence="9 10">
    <name type="scientific">Paraburkholderia denitrificans</name>
    <dbReference type="NCBI Taxonomy" id="694025"/>
    <lineage>
        <taxon>Bacteria</taxon>
        <taxon>Pseudomonadati</taxon>
        <taxon>Pseudomonadota</taxon>
        <taxon>Betaproteobacteria</taxon>
        <taxon>Burkholderiales</taxon>
        <taxon>Burkholderiaceae</taxon>
        <taxon>Paraburkholderia</taxon>
    </lineage>
</organism>
<gene>
    <name evidence="9" type="ORF">ACFPTO_20775</name>
</gene>
<evidence type="ECO:0000259" key="8">
    <source>
        <dbReference type="PROSITE" id="PS51007"/>
    </source>
</evidence>
<dbReference type="PROSITE" id="PS51007">
    <property type="entry name" value="CYTC"/>
    <property type="match status" value="1"/>
</dbReference>
<keyword evidence="3 6" id="KW-0479">Metal-binding</keyword>
<dbReference type="SUPFAM" id="SSF46626">
    <property type="entry name" value="Cytochrome c"/>
    <property type="match status" value="1"/>
</dbReference>
<keyword evidence="5 6" id="KW-0408">Iron</keyword>
<evidence type="ECO:0000256" key="3">
    <source>
        <dbReference type="ARBA" id="ARBA00022723"/>
    </source>
</evidence>
<dbReference type="EMBL" id="JBHSMP010000030">
    <property type="protein sequence ID" value="MFC5431215.1"/>
    <property type="molecule type" value="Genomic_DNA"/>
</dbReference>
<dbReference type="PRINTS" id="PR00606">
    <property type="entry name" value="CYTCHROMECID"/>
</dbReference>
<feature type="domain" description="Cytochrome c" evidence="8">
    <location>
        <begin position="28"/>
        <end position="119"/>
    </location>
</feature>
<evidence type="ECO:0000256" key="4">
    <source>
        <dbReference type="ARBA" id="ARBA00022982"/>
    </source>
</evidence>
<protein>
    <submittedName>
        <fullName evidence="9">C-type cytochrome</fullName>
    </submittedName>
</protein>
<sequence>MRAISTVSVAVAALAAGMLFVSSSASAADADAAKALARQNNCFRCHAIQKDKDGPAWAKVAQKYKGNPDAEAKLIHHVTSGEKAKFADGHEENHKIIETDPPKDMAQIKNLIDWILSLQ</sequence>
<proteinExistence type="predicted"/>
<dbReference type="InterPro" id="IPR002324">
    <property type="entry name" value="Cyt_c_ID"/>
</dbReference>
<evidence type="ECO:0000256" key="5">
    <source>
        <dbReference type="ARBA" id="ARBA00023004"/>
    </source>
</evidence>
<name>A0ABW0JE88_9BURK</name>
<evidence type="ECO:0000313" key="10">
    <source>
        <dbReference type="Proteomes" id="UP001596103"/>
    </source>
</evidence>
<keyword evidence="10" id="KW-1185">Reference proteome</keyword>
<dbReference type="RefSeq" id="WP_377714307.1">
    <property type="nucleotide sequence ID" value="NZ_JBHSMP010000030.1"/>
</dbReference>
<feature type="signal peptide" evidence="7">
    <location>
        <begin position="1"/>
        <end position="27"/>
    </location>
</feature>
<dbReference type="Proteomes" id="UP001596103">
    <property type="component" value="Unassembled WGS sequence"/>
</dbReference>
<keyword evidence="7" id="KW-0732">Signal</keyword>
<dbReference type="Gene3D" id="1.10.760.10">
    <property type="entry name" value="Cytochrome c-like domain"/>
    <property type="match status" value="1"/>
</dbReference>
<dbReference type="InterPro" id="IPR036909">
    <property type="entry name" value="Cyt_c-like_dom_sf"/>
</dbReference>
<keyword evidence="4" id="KW-0249">Electron transport</keyword>
<evidence type="ECO:0000256" key="2">
    <source>
        <dbReference type="ARBA" id="ARBA00022617"/>
    </source>
</evidence>
<comment type="caution">
    <text evidence="9">The sequence shown here is derived from an EMBL/GenBank/DDBJ whole genome shotgun (WGS) entry which is preliminary data.</text>
</comment>
<reference evidence="10" key="1">
    <citation type="journal article" date="2019" name="Int. J. Syst. Evol. Microbiol.">
        <title>The Global Catalogue of Microorganisms (GCM) 10K type strain sequencing project: providing services to taxonomists for standard genome sequencing and annotation.</title>
        <authorList>
            <consortium name="The Broad Institute Genomics Platform"/>
            <consortium name="The Broad Institute Genome Sequencing Center for Infectious Disease"/>
            <person name="Wu L."/>
            <person name="Ma J."/>
        </authorList>
    </citation>
    <scope>NUCLEOTIDE SEQUENCE [LARGE SCALE GENOMIC DNA]</scope>
    <source>
        <strain evidence="10">CCUG 56042</strain>
    </source>
</reference>
<keyword evidence="2 6" id="KW-0349">Heme</keyword>
<keyword evidence="1" id="KW-0813">Transport</keyword>
<evidence type="ECO:0000256" key="7">
    <source>
        <dbReference type="SAM" id="SignalP"/>
    </source>
</evidence>